<dbReference type="PRINTS" id="PR00111">
    <property type="entry name" value="ABHYDROLASE"/>
</dbReference>
<dbReference type="Gene3D" id="3.40.50.1820">
    <property type="entry name" value="alpha/beta hydrolase"/>
    <property type="match status" value="1"/>
</dbReference>
<dbReference type="InterPro" id="IPR000073">
    <property type="entry name" value="AB_hydrolase_1"/>
</dbReference>
<evidence type="ECO:0000313" key="3">
    <source>
        <dbReference type="EMBL" id="MFD0986365.1"/>
    </source>
</evidence>
<protein>
    <submittedName>
        <fullName evidence="3">Alpha/beta fold hydrolase</fullName>
    </submittedName>
</protein>
<evidence type="ECO:0000256" key="1">
    <source>
        <dbReference type="ARBA" id="ARBA00022801"/>
    </source>
</evidence>
<sequence>MAQDDPEPNPTPVNINFRKATGSKWPVVLIHGWCGDHTFMSEQFSHYAPAGHTVVTLDLRGHGKSDKPEAPYTMQVFADDIALLLADLQIRRPIIIGHGMGGIIAFEIGMRYPHLTAASVMLDSATVLPDSQTARVGELLEALRGEDYRETLREYAEDILFLEYDDPVRKDRLIDVMTATPHHVMVSCLENLQTYEPADHGRELPVPCLYLATREPCPPREMARFQAVAPHMIYGKTVGAGHFCQIEIPNQVNTMVDRFLTLALR</sequence>
<dbReference type="PANTHER" id="PTHR43798">
    <property type="entry name" value="MONOACYLGLYCEROL LIPASE"/>
    <property type="match status" value="1"/>
</dbReference>
<dbReference type="InterPro" id="IPR050266">
    <property type="entry name" value="AB_hydrolase_sf"/>
</dbReference>
<dbReference type="RefSeq" id="WP_379086362.1">
    <property type="nucleotide sequence ID" value="NZ_JBHTJO010000001.1"/>
</dbReference>
<dbReference type="EMBL" id="JBHTJO010000001">
    <property type="protein sequence ID" value="MFD0986365.1"/>
    <property type="molecule type" value="Genomic_DNA"/>
</dbReference>
<accession>A0ABW3J8A1</accession>
<dbReference type="GO" id="GO:0016787">
    <property type="term" value="F:hydrolase activity"/>
    <property type="evidence" value="ECO:0007669"/>
    <property type="project" value="UniProtKB-KW"/>
</dbReference>
<dbReference type="Proteomes" id="UP001597102">
    <property type="component" value="Unassembled WGS sequence"/>
</dbReference>
<gene>
    <name evidence="3" type="ORF">ACFQ2F_04570</name>
</gene>
<organism evidence="3 4">
    <name type="scientific">Methyloligella solikamskensis</name>
    <dbReference type="NCBI Taxonomy" id="1177756"/>
    <lineage>
        <taxon>Bacteria</taxon>
        <taxon>Pseudomonadati</taxon>
        <taxon>Pseudomonadota</taxon>
        <taxon>Alphaproteobacteria</taxon>
        <taxon>Hyphomicrobiales</taxon>
        <taxon>Hyphomicrobiaceae</taxon>
        <taxon>Methyloligella</taxon>
    </lineage>
</organism>
<name>A0ABW3J8A1_9HYPH</name>
<evidence type="ECO:0000313" key="4">
    <source>
        <dbReference type="Proteomes" id="UP001597102"/>
    </source>
</evidence>
<proteinExistence type="predicted"/>
<reference evidence="4" key="1">
    <citation type="journal article" date="2019" name="Int. J. Syst. Evol. Microbiol.">
        <title>The Global Catalogue of Microorganisms (GCM) 10K type strain sequencing project: providing services to taxonomists for standard genome sequencing and annotation.</title>
        <authorList>
            <consortium name="The Broad Institute Genomics Platform"/>
            <consortium name="The Broad Institute Genome Sequencing Center for Infectious Disease"/>
            <person name="Wu L."/>
            <person name="Ma J."/>
        </authorList>
    </citation>
    <scope>NUCLEOTIDE SEQUENCE [LARGE SCALE GENOMIC DNA]</scope>
    <source>
        <strain evidence="4">CCUG 61697</strain>
    </source>
</reference>
<dbReference type="SUPFAM" id="SSF53474">
    <property type="entry name" value="alpha/beta-Hydrolases"/>
    <property type="match status" value="1"/>
</dbReference>
<evidence type="ECO:0000259" key="2">
    <source>
        <dbReference type="Pfam" id="PF12697"/>
    </source>
</evidence>
<dbReference type="PANTHER" id="PTHR43798:SF31">
    <property type="entry name" value="AB HYDROLASE SUPERFAMILY PROTEIN YCLE"/>
    <property type="match status" value="1"/>
</dbReference>
<keyword evidence="4" id="KW-1185">Reference proteome</keyword>
<feature type="domain" description="AB hydrolase-1" evidence="2">
    <location>
        <begin position="27"/>
        <end position="246"/>
    </location>
</feature>
<dbReference type="Pfam" id="PF12697">
    <property type="entry name" value="Abhydrolase_6"/>
    <property type="match status" value="1"/>
</dbReference>
<dbReference type="InterPro" id="IPR029058">
    <property type="entry name" value="AB_hydrolase_fold"/>
</dbReference>
<keyword evidence="1 3" id="KW-0378">Hydrolase</keyword>
<comment type="caution">
    <text evidence="3">The sequence shown here is derived from an EMBL/GenBank/DDBJ whole genome shotgun (WGS) entry which is preliminary data.</text>
</comment>